<dbReference type="Pfam" id="PF03445">
    <property type="entry name" value="DUF294"/>
    <property type="match status" value="1"/>
</dbReference>
<evidence type="ECO:0000313" key="4">
    <source>
        <dbReference type="Proteomes" id="UP000271031"/>
    </source>
</evidence>
<reference evidence="3 4" key="1">
    <citation type="submission" date="2018-10" db="EMBL/GenBank/DDBJ databases">
        <title>Phylogenomics of Brevibacillus.</title>
        <authorList>
            <person name="Dunlap C."/>
        </authorList>
    </citation>
    <scope>NUCLEOTIDE SEQUENCE [LARGE SCALE GENOMIC DNA]</scope>
    <source>
        <strain evidence="3 4">JCM 15716</strain>
    </source>
</reference>
<name>A0A3M8DW87_9BACL</name>
<gene>
    <name evidence="3" type="ORF">EDM56_01330</name>
</gene>
<keyword evidence="3" id="KW-0418">Kinase</keyword>
<evidence type="ECO:0000259" key="1">
    <source>
        <dbReference type="Pfam" id="PF03445"/>
    </source>
</evidence>
<accession>A0A3M8DW87</accession>
<keyword evidence="4" id="KW-1185">Reference proteome</keyword>
<protein>
    <submittedName>
        <fullName evidence="3">Histidine kinase</fullName>
    </submittedName>
</protein>
<dbReference type="InterPro" id="IPR018821">
    <property type="entry name" value="DUF294_put_nucleoTrafse_sb-bd"/>
</dbReference>
<organism evidence="3 4">
    <name type="scientific">Brevibacillus fluminis</name>
    <dbReference type="NCBI Taxonomy" id="511487"/>
    <lineage>
        <taxon>Bacteria</taxon>
        <taxon>Bacillati</taxon>
        <taxon>Bacillota</taxon>
        <taxon>Bacilli</taxon>
        <taxon>Bacillales</taxon>
        <taxon>Paenibacillaceae</taxon>
        <taxon>Brevibacillus</taxon>
    </lineage>
</organism>
<dbReference type="Pfam" id="PF10335">
    <property type="entry name" value="DUF294_C"/>
    <property type="match status" value="1"/>
</dbReference>
<evidence type="ECO:0000313" key="3">
    <source>
        <dbReference type="EMBL" id="RNB92368.1"/>
    </source>
</evidence>
<sequence>MAATAIQSCFLHRSQRARSNAREANPLPFIEEGQTFRELGILKRERLSYFSTHESEEINLLHDRVIARCLQLSILALKGQGMGQPPVPFALLLFGSGGRQEQSLVSDQDHGLIYDLPMQSAPEQIRQLHDYFRELAAVFVAGLEEAGYPPCHGNVVCTNERWRRSLDGWKQDLDSWYDDPTWENMRHLLMVSDARCIVGDLHLFQQFSFHLHRLIQKQPRLTERLISNTLHHRVPLGWFGHIYKEAHGKYQGAVNIKNGLYLPLVNSVRLWALVNGASATSTLERLRFLEERSIWPKALCQEVCQHFRFALSLRLMACCQWHDGDYLSNSYLKADSLTKESWRLLRNAMRTALDLQKKTAELTSQPSLPSHETRMLP</sequence>
<feature type="domain" description="Protein-PII uridylyltransferase N-terminal" evidence="1">
    <location>
        <begin position="59"/>
        <end position="181"/>
    </location>
</feature>
<evidence type="ECO:0000259" key="2">
    <source>
        <dbReference type="Pfam" id="PF10335"/>
    </source>
</evidence>
<feature type="domain" description="DUF294" evidence="2">
    <location>
        <begin position="220"/>
        <end position="360"/>
    </location>
</feature>
<dbReference type="Proteomes" id="UP000271031">
    <property type="component" value="Unassembled WGS sequence"/>
</dbReference>
<comment type="caution">
    <text evidence="3">The sequence shown here is derived from an EMBL/GenBank/DDBJ whole genome shotgun (WGS) entry which is preliminary data.</text>
</comment>
<dbReference type="AlphaFoldDB" id="A0A3M8DW87"/>
<keyword evidence="3" id="KW-0808">Transferase</keyword>
<dbReference type="GO" id="GO:0016301">
    <property type="term" value="F:kinase activity"/>
    <property type="evidence" value="ECO:0007669"/>
    <property type="project" value="UniProtKB-KW"/>
</dbReference>
<dbReference type="InterPro" id="IPR005105">
    <property type="entry name" value="GlnD_Uridyltrans_N"/>
</dbReference>
<proteinExistence type="predicted"/>
<dbReference type="OrthoDB" id="9810963at2"/>
<dbReference type="EMBL" id="RHHQ01000003">
    <property type="protein sequence ID" value="RNB92368.1"/>
    <property type="molecule type" value="Genomic_DNA"/>
</dbReference>
<dbReference type="GO" id="GO:0008773">
    <property type="term" value="F:[protein-PII] uridylyltransferase activity"/>
    <property type="evidence" value="ECO:0007669"/>
    <property type="project" value="InterPro"/>
</dbReference>